<feature type="region of interest" description="Disordered" evidence="1">
    <location>
        <begin position="1"/>
        <end position="95"/>
    </location>
</feature>
<protein>
    <submittedName>
        <fullName evidence="2">Uncharacterized protein</fullName>
    </submittedName>
</protein>
<accession>A0A9N7TR81</accession>
<organism evidence="2 3">
    <name type="scientific">Pleuronectes platessa</name>
    <name type="common">European plaice</name>
    <dbReference type="NCBI Taxonomy" id="8262"/>
    <lineage>
        <taxon>Eukaryota</taxon>
        <taxon>Metazoa</taxon>
        <taxon>Chordata</taxon>
        <taxon>Craniata</taxon>
        <taxon>Vertebrata</taxon>
        <taxon>Euteleostomi</taxon>
        <taxon>Actinopterygii</taxon>
        <taxon>Neopterygii</taxon>
        <taxon>Teleostei</taxon>
        <taxon>Neoteleostei</taxon>
        <taxon>Acanthomorphata</taxon>
        <taxon>Carangaria</taxon>
        <taxon>Pleuronectiformes</taxon>
        <taxon>Pleuronectoidei</taxon>
        <taxon>Pleuronectidae</taxon>
        <taxon>Pleuronectes</taxon>
    </lineage>
</organism>
<name>A0A9N7TR81_PLEPL</name>
<evidence type="ECO:0000256" key="1">
    <source>
        <dbReference type="SAM" id="MobiDB-lite"/>
    </source>
</evidence>
<gene>
    <name evidence="2" type="ORF">PLEPLA_LOCUS5484</name>
</gene>
<dbReference type="AlphaFoldDB" id="A0A9N7TR81"/>
<comment type="caution">
    <text evidence="2">The sequence shown here is derived from an EMBL/GenBank/DDBJ whole genome shotgun (WGS) entry which is preliminary data.</text>
</comment>
<sequence>MTVHLSLLSPHNQGFPSQGTKGFPAASTGSSRTRSHALHREIRCAPGHGTPLQPRHREERGFAPRERRRREERGERKRDTRLDSQTIGRKNISDAPDVDVVQDQLLTPAVLTGQARIEEAGNPPPSSTISNSSCTDLKHGD</sequence>
<feature type="compositionally biased region" description="Basic and acidic residues" evidence="1">
    <location>
        <begin position="55"/>
        <end position="82"/>
    </location>
</feature>
<reference evidence="2" key="1">
    <citation type="submission" date="2020-03" db="EMBL/GenBank/DDBJ databases">
        <authorList>
            <person name="Weist P."/>
        </authorList>
    </citation>
    <scope>NUCLEOTIDE SEQUENCE</scope>
</reference>
<evidence type="ECO:0000313" key="3">
    <source>
        <dbReference type="Proteomes" id="UP001153269"/>
    </source>
</evidence>
<evidence type="ECO:0000313" key="2">
    <source>
        <dbReference type="EMBL" id="CAB1417665.1"/>
    </source>
</evidence>
<keyword evidence="3" id="KW-1185">Reference proteome</keyword>
<dbReference type="EMBL" id="CADEAL010000277">
    <property type="protein sequence ID" value="CAB1417665.1"/>
    <property type="molecule type" value="Genomic_DNA"/>
</dbReference>
<proteinExistence type="predicted"/>
<dbReference type="Proteomes" id="UP001153269">
    <property type="component" value="Unassembled WGS sequence"/>
</dbReference>
<feature type="compositionally biased region" description="Polar residues" evidence="1">
    <location>
        <begin position="9"/>
        <end position="20"/>
    </location>
</feature>
<feature type="region of interest" description="Disordered" evidence="1">
    <location>
        <begin position="112"/>
        <end position="141"/>
    </location>
</feature>